<sequence length="41" mass="4847">MNAALENNKKRHKTVKYIGNGNSIYRNQEYFNGLIMFRKLA</sequence>
<dbReference type="AlphaFoldDB" id="A0A0V0XDS7"/>
<comment type="caution">
    <text evidence="1">The sequence shown here is derived from an EMBL/GenBank/DDBJ whole genome shotgun (WGS) entry which is preliminary data.</text>
</comment>
<evidence type="ECO:0000313" key="2">
    <source>
        <dbReference type="Proteomes" id="UP000054815"/>
    </source>
</evidence>
<dbReference type="Proteomes" id="UP000054815">
    <property type="component" value="Unassembled WGS sequence"/>
</dbReference>
<name>A0A0V0XDS7_TRIPS</name>
<protein>
    <submittedName>
        <fullName evidence="1">Uncharacterized protein</fullName>
    </submittedName>
</protein>
<reference evidence="1 2" key="1">
    <citation type="submission" date="2015-01" db="EMBL/GenBank/DDBJ databases">
        <title>Evolution of Trichinella species and genotypes.</title>
        <authorList>
            <person name="Korhonen P.K."/>
            <person name="Edoardo P."/>
            <person name="Giuseppe L.R."/>
            <person name="Gasser R.B."/>
        </authorList>
    </citation>
    <scope>NUCLEOTIDE SEQUENCE [LARGE SCALE GENOMIC DNA]</scope>
    <source>
        <strain evidence="1">ISS141</strain>
    </source>
</reference>
<accession>A0A0V0XDS7</accession>
<proteinExistence type="predicted"/>
<dbReference type="EMBL" id="JYDU01000557">
    <property type="protein sequence ID" value="KRX85973.1"/>
    <property type="molecule type" value="Genomic_DNA"/>
</dbReference>
<gene>
    <name evidence="1" type="ORF">T4E_10238</name>
</gene>
<organism evidence="1 2">
    <name type="scientific">Trichinella pseudospiralis</name>
    <name type="common">Parasitic roundworm</name>
    <dbReference type="NCBI Taxonomy" id="6337"/>
    <lineage>
        <taxon>Eukaryota</taxon>
        <taxon>Metazoa</taxon>
        <taxon>Ecdysozoa</taxon>
        <taxon>Nematoda</taxon>
        <taxon>Enoplea</taxon>
        <taxon>Dorylaimia</taxon>
        <taxon>Trichinellida</taxon>
        <taxon>Trichinellidae</taxon>
        <taxon>Trichinella</taxon>
    </lineage>
</organism>
<evidence type="ECO:0000313" key="1">
    <source>
        <dbReference type="EMBL" id="KRX85973.1"/>
    </source>
</evidence>